<comment type="cofactor">
    <cofactor evidence="1 16 17">
        <name>heme</name>
        <dbReference type="ChEBI" id="CHEBI:30413"/>
    </cofactor>
</comment>
<dbReference type="PRINTS" id="PR00463">
    <property type="entry name" value="EP450I"/>
</dbReference>
<dbReference type="SUPFAM" id="SSF63380">
    <property type="entry name" value="Riboflavin synthase domain-like"/>
    <property type="match status" value="1"/>
</dbReference>
<evidence type="ECO:0000256" key="5">
    <source>
        <dbReference type="ARBA" id="ARBA00022630"/>
    </source>
</evidence>
<comment type="catalytic activity">
    <reaction evidence="14 16">
        <text>an organic molecule + reduced [NADPH--hemoprotein reductase] + O2 = an alcohol + oxidized [NADPH--hemoprotein reductase] + H2O + H(+)</text>
        <dbReference type="Rhea" id="RHEA:17149"/>
        <dbReference type="Rhea" id="RHEA-COMP:11964"/>
        <dbReference type="Rhea" id="RHEA-COMP:11965"/>
        <dbReference type="ChEBI" id="CHEBI:15377"/>
        <dbReference type="ChEBI" id="CHEBI:15378"/>
        <dbReference type="ChEBI" id="CHEBI:15379"/>
        <dbReference type="ChEBI" id="CHEBI:30879"/>
        <dbReference type="ChEBI" id="CHEBI:57618"/>
        <dbReference type="ChEBI" id="CHEBI:58210"/>
        <dbReference type="ChEBI" id="CHEBI:142491"/>
        <dbReference type="EC" id="1.14.14.1"/>
    </reaction>
</comment>
<keyword evidence="12 16" id="KW-0408">Iron</keyword>
<dbReference type="InterPro" id="IPR017938">
    <property type="entry name" value="Riboflavin_synthase-like_b-brl"/>
</dbReference>
<dbReference type="Gene3D" id="2.40.30.10">
    <property type="entry name" value="Translation factors"/>
    <property type="match status" value="1"/>
</dbReference>
<dbReference type="Gene3D" id="3.40.50.360">
    <property type="match status" value="1"/>
</dbReference>
<feature type="binding site" description="axial binding residue" evidence="17">
    <location>
        <position position="424"/>
    </location>
    <ligand>
        <name>heme</name>
        <dbReference type="ChEBI" id="CHEBI:30413"/>
    </ligand>
    <ligandPart>
        <name>Fe</name>
        <dbReference type="ChEBI" id="CHEBI:18248"/>
    </ligandPart>
</feature>
<dbReference type="FunFam" id="3.40.50.360:FF:000032">
    <property type="entry name" value="Bifunctional cytochrome P450/NADPH--P450 reductase"/>
    <property type="match status" value="1"/>
</dbReference>
<evidence type="ECO:0000313" key="21">
    <source>
        <dbReference type="EMBL" id="KAF2496204.1"/>
    </source>
</evidence>
<keyword evidence="22" id="KW-1185">Reference proteome</keyword>
<gene>
    <name evidence="21" type="ORF">BU16DRAFT_370075</name>
</gene>
<dbReference type="InterPro" id="IPR001128">
    <property type="entry name" value="Cyt_P450"/>
</dbReference>
<keyword evidence="10 16" id="KW-0249">Electron transport</keyword>
<dbReference type="AlphaFoldDB" id="A0A6A6QVP6"/>
<evidence type="ECO:0000256" key="17">
    <source>
        <dbReference type="PIRSR" id="PIRSR000209-1"/>
    </source>
</evidence>
<keyword evidence="5 16" id="KW-0285">Flavoprotein</keyword>
<dbReference type="InterPro" id="IPR003097">
    <property type="entry name" value="CysJ-like_FAD-binding"/>
</dbReference>
<evidence type="ECO:0000256" key="13">
    <source>
        <dbReference type="ARBA" id="ARBA00023033"/>
    </source>
</evidence>
<dbReference type="SUPFAM" id="SSF52218">
    <property type="entry name" value="Flavoproteins"/>
    <property type="match status" value="1"/>
</dbReference>
<protein>
    <recommendedName>
        <fullName evidence="16">Bifunctional cytochrome P450/NADPH--P450 reductase</fullName>
    </recommendedName>
    <domain>
        <recommendedName>
            <fullName evidence="16">Cytochrome P450</fullName>
            <ecNumber evidence="16">1.14.14.1</ecNumber>
        </recommendedName>
    </domain>
    <domain>
        <recommendedName>
            <fullName evidence="16">NADPH--cytochrome P450 reductase</fullName>
            <ecNumber evidence="16">1.6.2.4</ecNumber>
        </recommendedName>
    </domain>
</protein>
<dbReference type="SUPFAM" id="SSF48264">
    <property type="entry name" value="Cytochrome P450"/>
    <property type="match status" value="1"/>
</dbReference>
<dbReference type="Pfam" id="PF00067">
    <property type="entry name" value="p450"/>
    <property type="match status" value="1"/>
</dbReference>
<evidence type="ECO:0000256" key="12">
    <source>
        <dbReference type="ARBA" id="ARBA00023004"/>
    </source>
</evidence>
<evidence type="ECO:0000256" key="16">
    <source>
        <dbReference type="PIRNR" id="PIRNR000209"/>
    </source>
</evidence>
<evidence type="ECO:0000256" key="4">
    <source>
        <dbReference type="ARBA" id="ARBA00022617"/>
    </source>
</evidence>
<evidence type="ECO:0000313" key="22">
    <source>
        <dbReference type="Proteomes" id="UP000799750"/>
    </source>
</evidence>
<dbReference type="GO" id="GO:0005506">
    <property type="term" value="F:iron ion binding"/>
    <property type="evidence" value="ECO:0007669"/>
    <property type="project" value="UniProtKB-UniRule"/>
</dbReference>
<dbReference type="PIRSF" id="PIRSF000209">
    <property type="entry name" value="Bifunctional_P450_P450R"/>
    <property type="match status" value="1"/>
</dbReference>
<dbReference type="InterPro" id="IPR001433">
    <property type="entry name" value="OxRdtase_FAD/NAD-bd"/>
</dbReference>
<dbReference type="CDD" id="cd11068">
    <property type="entry name" value="CYP120A1"/>
    <property type="match status" value="1"/>
</dbReference>
<accession>A0A6A6QVP6</accession>
<dbReference type="InterPro" id="IPR036396">
    <property type="entry name" value="Cyt_P450_sf"/>
</dbReference>
<dbReference type="InterPro" id="IPR017927">
    <property type="entry name" value="FAD-bd_FR_type"/>
</dbReference>
<dbReference type="PANTHER" id="PTHR19384">
    <property type="entry name" value="NITRIC OXIDE SYNTHASE-RELATED"/>
    <property type="match status" value="1"/>
</dbReference>
<dbReference type="EC" id="1.14.14.1" evidence="16"/>
<dbReference type="FunFam" id="1.10.630.10:FF:000040">
    <property type="entry name" value="Bifunctional cytochrome P450/NADPH--P450 reductase"/>
    <property type="match status" value="1"/>
</dbReference>
<dbReference type="Gene3D" id="1.10.630.10">
    <property type="entry name" value="Cytochrome P450"/>
    <property type="match status" value="1"/>
</dbReference>
<evidence type="ECO:0000256" key="6">
    <source>
        <dbReference type="ARBA" id="ARBA00022643"/>
    </source>
</evidence>
<comment type="similarity">
    <text evidence="2 16">In the N-terminal section; belongs to the cytochrome P450 family.</text>
</comment>
<evidence type="ECO:0000256" key="9">
    <source>
        <dbReference type="ARBA" id="ARBA00022857"/>
    </source>
</evidence>
<dbReference type="PROSITE" id="PS51384">
    <property type="entry name" value="FAD_FR"/>
    <property type="match status" value="1"/>
</dbReference>
<dbReference type="InterPro" id="IPR023206">
    <property type="entry name" value="Bifunctional_P450_P450_red"/>
</dbReference>
<dbReference type="GO" id="GO:0020037">
    <property type="term" value="F:heme binding"/>
    <property type="evidence" value="ECO:0007669"/>
    <property type="project" value="UniProtKB-UniRule"/>
</dbReference>
<keyword evidence="4 16" id="KW-0349">Heme</keyword>
<dbReference type="Pfam" id="PF00667">
    <property type="entry name" value="FAD_binding_1"/>
    <property type="match status" value="1"/>
</dbReference>
<dbReference type="InterPro" id="IPR008254">
    <property type="entry name" value="Flavodoxin/NO_synth"/>
</dbReference>
<keyword evidence="13 16" id="KW-0503">Monooxygenase</keyword>
<dbReference type="PRINTS" id="PR00385">
    <property type="entry name" value="P450"/>
</dbReference>
<keyword evidence="9 16" id="KW-0521">NADP</keyword>
<name>A0A6A6QVP6_9PEZI</name>
<proteinExistence type="inferred from homology"/>
<dbReference type="PROSITE" id="PS50902">
    <property type="entry name" value="FLAVODOXIN_LIKE"/>
    <property type="match status" value="1"/>
</dbReference>
<evidence type="ECO:0000259" key="19">
    <source>
        <dbReference type="PROSITE" id="PS50902"/>
    </source>
</evidence>
<feature type="compositionally biased region" description="Polar residues" evidence="18">
    <location>
        <begin position="480"/>
        <end position="495"/>
    </location>
</feature>
<evidence type="ECO:0000256" key="15">
    <source>
        <dbReference type="ARBA" id="ARBA00049342"/>
    </source>
</evidence>
<feature type="domain" description="Flavodoxin-like" evidence="19">
    <location>
        <begin position="519"/>
        <end position="660"/>
    </location>
</feature>
<keyword evidence="7 16" id="KW-0479">Metal-binding</keyword>
<dbReference type="FunFam" id="2.40.30.10:FF:000198">
    <property type="entry name" value="Bifunctional cytochrome P450/NADPH--P450 reductase"/>
    <property type="match status" value="1"/>
</dbReference>
<evidence type="ECO:0000256" key="3">
    <source>
        <dbReference type="ARBA" id="ARBA00022448"/>
    </source>
</evidence>
<dbReference type="Gene3D" id="3.40.50.80">
    <property type="entry name" value="Nucleotide-binding domain of ferredoxin-NADP reductase (FNR) module"/>
    <property type="match status" value="1"/>
</dbReference>
<evidence type="ECO:0000256" key="11">
    <source>
        <dbReference type="ARBA" id="ARBA00023002"/>
    </source>
</evidence>
<dbReference type="Pfam" id="PF00258">
    <property type="entry name" value="Flavodoxin_1"/>
    <property type="match status" value="1"/>
</dbReference>
<keyword evidence="6 16" id="KW-0288">FMN</keyword>
<dbReference type="OrthoDB" id="1470350at2759"/>
<dbReference type="EC" id="1.6.2.4" evidence="16"/>
<keyword evidence="11 16" id="KW-0560">Oxidoreductase</keyword>
<evidence type="ECO:0000256" key="1">
    <source>
        <dbReference type="ARBA" id="ARBA00001971"/>
    </source>
</evidence>
<feature type="domain" description="FAD-binding FR-type" evidence="20">
    <location>
        <begin position="697"/>
        <end position="926"/>
    </location>
</feature>
<dbReference type="EMBL" id="MU004188">
    <property type="protein sequence ID" value="KAF2496204.1"/>
    <property type="molecule type" value="Genomic_DNA"/>
</dbReference>
<dbReference type="InterPro" id="IPR002401">
    <property type="entry name" value="Cyt_P450_E_grp-I"/>
</dbReference>
<comment type="catalytic activity">
    <reaction evidence="15 16">
        <text>2 oxidized [cytochrome P450] + NADPH = 2 reduced [cytochrome P450] + NADP(+) + H(+)</text>
        <dbReference type="Rhea" id="RHEA:24040"/>
        <dbReference type="Rhea" id="RHEA-COMP:14627"/>
        <dbReference type="Rhea" id="RHEA-COMP:14628"/>
        <dbReference type="ChEBI" id="CHEBI:15378"/>
        <dbReference type="ChEBI" id="CHEBI:55376"/>
        <dbReference type="ChEBI" id="CHEBI:57783"/>
        <dbReference type="ChEBI" id="CHEBI:58349"/>
        <dbReference type="ChEBI" id="CHEBI:60344"/>
        <dbReference type="EC" id="1.6.2.4"/>
    </reaction>
</comment>
<evidence type="ECO:0000256" key="14">
    <source>
        <dbReference type="ARBA" id="ARBA00047827"/>
    </source>
</evidence>
<dbReference type="PROSITE" id="PS00086">
    <property type="entry name" value="CYTOCHROME_P450"/>
    <property type="match status" value="1"/>
</dbReference>
<reference evidence="21" key="1">
    <citation type="journal article" date="2020" name="Stud. Mycol.">
        <title>101 Dothideomycetes genomes: a test case for predicting lifestyles and emergence of pathogens.</title>
        <authorList>
            <person name="Haridas S."/>
            <person name="Albert R."/>
            <person name="Binder M."/>
            <person name="Bloem J."/>
            <person name="Labutti K."/>
            <person name="Salamov A."/>
            <person name="Andreopoulos B."/>
            <person name="Baker S."/>
            <person name="Barry K."/>
            <person name="Bills G."/>
            <person name="Bluhm B."/>
            <person name="Cannon C."/>
            <person name="Castanera R."/>
            <person name="Culley D."/>
            <person name="Daum C."/>
            <person name="Ezra D."/>
            <person name="Gonzalez J."/>
            <person name="Henrissat B."/>
            <person name="Kuo A."/>
            <person name="Liang C."/>
            <person name="Lipzen A."/>
            <person name="Lutzoni F."/>
            <person name="Magnuson J."/>
            <person name="Mondo S."/>
            <person name="Nolan M."/>
            <person name="Ohm R."/>
            <person name="Pangilinan J."/>
            <person name="Park H.-J."/>
            <person name="Ramirez L."/>
            <person name="Alfaro M."/>
            <person name="Sun H."/>
            <person name="Tritt A."/>
            <person name="Yoshinaga Y."/>
            <person name="Zwiers L.-H."/>
            <person name="Turgeon B."/>
            <person name="Goodwin S."/>
            <person name="Spatafora J."/>
            <person name="Crous P."/>
            <person name="Grigoriev I."/>
        </authorList>
    </citation>
    <scope>NUCLEOTIDE SEQUENCE</scope>
    <source>
        <strain evidence="21">CBS 269.34</strain>
    </source>
</reference>
<dbReference type="CDD" id="cd06206">
    <property type="entry name" value="bifunctional_CYPOR"/>
    <property type="match status" value="1"/>
</dbReference>
<dbReference type="GO" id="GO:0070330">
    <property type="term" value="F:aromatase activity"/>
    <property type="evidence" value="ECO:0007669"/>
    <property type="project" value="UniProtKB-UniRule"/>
</dbReference>
<keyword evidence="8 16" id="KW-0274">FAD</keyword>
<dbReference type="GO" id="GO:0005829">
    <property type="term" value="C:cytosol"/>
    <property type="evidence" value="ECO:0007669"/>
    <property type="project" value="TreeGrafter"/>
</dbReference>
<dbReference type="SUPFAM" id="SSF52343">
    <property type="entry name" value="Ferredoxin reductase-like, C-terminal NADP-linked domain"/>
    <property type="match status" value="1"/>
</dbReference>
<evidence type="ECO:0000256" key="2">
    <source>
        <dbReference type="ARBA" id="ARBA00010018"/>
    </source>
</evidence>
<dbReference type="Gene3D" id="1.20.990.10">
    <property type="entry name" value="NADPH-cytochrome p450 Reductase, Chain A, domain 3"/>
    <property type="match status" value="1"/>
</dbReference>
<dbReference type="Proteomes" id="UP000799750">
    <property type="component" value="Unassembled WGS sequence"/>
</dbReference>
<evidence type="ECO:0000256" key="18">
    <source>
        <dbReference type="SAM" id="MobiDB-lite"/>
    </source>
</evidence>
<dbReference type="InterPro" id="IPR039261">
    <property type="entry name" value="FNR_nucleotide-bd"/>
</dbReference>
<comment type="cofactor">
    <cofactor evidence="16">
        <name>FAD</name>
        <dbReference type="ChEBI" id="CHEBI:57692"/>
    </cofactor>
    <cofactor evidence="16">
        <name>FMN</name>
        <dbReference type="ChEBI" id="CHEBI:58210"/>
    </cofactor>
</comment>
<feature type="region of interest" description="Disordered" evidence="18">
    <location>
        <begin position="480"/>
        <end position="511"/>
    </location>
</feature>
<organism evidence="21 22">
    <name type="scientific">Lophium mytilinum</name>
    <dbReference type="NCBI Taxonomy" id="390894"/>
    <lineage>
        <taxon>Eukaryota</taxon>
        <taxon>Fungi</taxon>
        <taxon>Dikarya</taxon>
        <taxon>Ascomycota</taxon>
        <taxon>Pezizomycotina</taxon>
        <taxon>Dothideomycetes</taxon>
        <taxon>Pleosporomycetidae</taxon>
        <taxon>Mytilinidiales</taxon>
        <taxon>Mytilinidiaceae</taxon>
        <taxon>Lophium</taxon>
    </lineage>
</organism>
<evidence type="ECO:0000256" key="10">
    <source>
        <dbReference type="ARBA" id="ARBA00022982"/>
    </source>
</evidence>
<dbReference type="InterPro" id="IPR029039">
    <property type="entry name" value="Flavoprotein-like_sf"/>
</dbReference>
<dbReference type="PANTHER" id="PTHR19384:SF127">
    <property type="entry name" value="BIFUNCTIONAL CYTOCHROME P450_NADPH--P450 REDUCTASE"/>
    <property type="match status" value="1"/>
</dbReference>
<evidence type="ECO:0000259" key="20">
    <source>
        <dbReference type="PROSITE" id="PS51384"/>
    </source>
</evidence>
<sequence>MSVQTLYETFSKGYPTMPEMIPIPSPPGVPIFGNIREIDPELPIRSFMHLHELHGPIFKLSFAGVPRYFIGSHELMNEVCDEKRFSKHIASALKEVRNGVHDGLFTAHGPEERNWGIAHRILIPAFGPLSIRGMFDEMHDIASQLVMKWARHGPDHVIPASDDFTRLTLDTLALCAMDFRFNSYYHEELHPFIDAMGAFLRESGDRSRRPAVTQIFYREAQRKYEEDIALLRKTSDDVIKTRRSHPSDRKDLLNAMLNGRDPKTGEGMTDDSITDNMITFLIAGHETTSGMLSFAFYYLLKNPAAYQKAQQEVDSVIGKGPINVDHLSKLPFINAILRETLRLWPTAPMIVFTAKEDDVLAGKYEIPKGEAIVAVLPTIQQDPLVWGEDAAEWKPERMLDAEFERVQNEHPNCWKPFGNGMRGCIGRPFAWQEALLVVAMLLQHFNFSMDSASYQLQMKQTLTIKPKGFNMRAQLRNQATPTSLERSLASVSLNPSAAPPSKGKTNGAAKKPLKTGKPLAIYYGSNTGTCEALAQRLAGDAPSYGFQAQVVNTLDSAKENLSRDKPVVIITASYEGQPPDNAGHFFSWLESLKGSEMENVSYAVFGCGHQDWAQTFHKIPTAIDNILEQRGGQRIVEMGKANAAAGDMFTDFETWEDQVFWPAMTKKYGASDLPEGESFDASLNIEVSAPRASTLRQDVMEARVVDTKVLSTPEVFEKRHIEISLPSDQTYSSGDYLAILPLNPKENVHRAMRYFGLALDSTLTISTAHPTTLPTDLPVSAADVFGAYIELAQPASKRNLLALAELTTDEAAKSELKRLSGPEFATEISTKRVSLLDLLERFPSVTLPLGPFLQMLPPMRVRQYSISSSPLWNPSHVTLTYAVLDQPALSGQGRHVGVASSYLSQLETGDTLHVSIRPSHQAFHLPKDAENVPVICIAAGTGIAPFRGFIQERAAQIGAGRPLAPALLFYGCHSATTDDLYPAEFARWEAMGAVSVRRAYSRAPAETENCKYVQDRLWADRREVVALFDQGAKVFVCGSREVGEAVGVAARKMWLERARELGKERGEADAERWFEGIRNERYATDVFA</sequence>
<dbReference type="InterPro" id="IPR017972">
    <property type="entry name" value="Cyt_P450_CS"/>
</dbReference>
<dbReference type="GO" id="GO:0010181">
    <property type="term" value="F:FMN binding"/>
    <property type="evidence" value="ECO:0007669"/>
    <property type="project" value="UniProtKB-UniRule"/>
</dbReference>
<dbReference type="InterPro" id="IPR023173">
    <property type="entry name" value="NADPH_Cyt_P450_Rdtase_alpha"/>
</dbReference>
<evidence type="ECO:0000256" key="7">
    <source>
        <dbReference type="ARBA" id="ARBA00022723"/>
    </source>
</evidence>
<dbReference type="Pfam" id="PF00175">
    <property type="entry name" value="NAD_binding_1"/>
    <property type="match status" value="1"/>
</dbReference>
<dbReference type="GO" id="GO:0050660">
    <property type="term" value="F:flavin adenine dinucleotide binding"/>
    <property type="evidence" value="ECO:0007669"/>
    <property type="project" value="TreeGrafter"/>
</dbReference>
<keyword evidence="3 16" id="KW-0813">Transport</keyword>
<evidence type="ECO:0000256" key="8">
    <source>
        <dbReference type="ARBA" id="ARBA00022827"/>
    </source>
</evidence>
<dbReference type="GO" id="GO:0003958">
    <property type="term" value="F:NADPH-hemoprotein reductase activity"/>
    <property type="evidence" value="ECO:0007669"/>
    <property type="project" value="UniProtKB-UniRule"/>
</dbReference>